<sequence length="266" mass="29112">MDSKDSDASRIALFYLIRGVDEGHLEMAQRFACAYRKFPPGVAHRLVIIFKGFASNEAMNVVRDVFADLPFEEAHTSDDAYDLGAYRDAVSRVDCGRAAFLNASSEPLSPNWLAKLDAALSLPAIGIAGATGSFEAGVGGCEFPNLHVRTNAFMMPAPLARELLGELKIASKRDAHVAEHGLNGLTRKVVQRGLAAVIVGANGRAYAPEWWGGSRTFRQGSQANLLVADNQTRRWDEMTWPERKASYDATWGSARTPGRPFWDPRS</sequence>
<name>A0ABU9RSF5_9BURK</name>
<evidence type="ECO:0000313" key="2">
    <source>
        <dbReference type="EMBL" id="MEM5422990.1"/>
    </source>
</evidence>
<keyword evidence="3" id="KW-1185">Reference proteome</keyword>
<gene>
    <name evidence="1" type="ORF">VSR73_18165</name>
    <name evidence="2" type="ORF">VSR73_18175</name>
</gene>
<comment type="caution">
    <text evidence="1">The sequence shown here is derived from an EMBL/GenBank/DDBJ whole genome shotgun (WGS) entry which is preliminary data.</text>
</comment>
<dbReference type="Proteomes" id="UP001489897">
    <property type="component" value="Unassembled WGS sequence"/>
</dbReference>
<accession>A0ABU9RSF5</accession>
<dbReference type="EMBL" id="JAYMRV010000005">
    <property type="protein sequence ID" value="MEM5422990.1"/>
    <property type="molecule type" value="Genomic_DNA"/>
</dbReference>
<reference evidence="1 3" key="1">
    <citation type="submission" date="2024-01" db="EMBL/GenBank/DDBJ databases">
        <title>The diversity of rhizobia nodulating Mimosa spp. in eleven states of Brazil covering several biomes is determined by host plant, location, and edaphic factors.</title>
        <authorList>
            <person name="Rouws L."/>
            <person name="Barauna A."/>
            <person name="Beukes C."/>
            <person name="De Faria S.M."/>
            <person name="Gross E."/>
            <person name="Dos Reis Junior F.B."/>
            <person name="Simon M."/>
            <person name="Maluk M."/>
            <person name="Odee D.W."/>
            <person name="Kenicer G."/>
            <person name="Young J.P.W."/>
            <person name="Reis V.M."/>
            <person name="Zilli J."/>
            <person name="James E.K."/>
        </authorList>
    </citation>
    <scope>NUCLEOTIDE SEQUENCE [LARGE SCALE GENOMIC DNA]</scope>
    <source>
        <strain evidence="1 3">JPY167</strain>
    </source>
</reference>
<evidence type="ECO:0000313" key="3">
    <source>
        <dbReference type="Proteomes" id="UP001489897"/>
    </source>
</evidence>
<organism evidence="1 3">
    <name type="scientific">Paraburkholderia ferrariae</name>
    <dbReference type="NCBI Taxonomy" id="386056"/>
    <lineage>
        <taxon>Bacteria</taxon>
        <taxon>Pseudomonadati</taxon>
        <taxon>Pseudomonadota</taxon>
        <taxon>Betaproteobacteria</taxon>
        <taxon>Burkholderiales</taxon>
        <taxon>Burkholderiaceae</taxon>
        <taxon>Paraburkholderia</taxon>
    </lineage>
</organism>
<evidence type="ECO:0000313" key="1">
    <source>
        <dbReference type="EMBL" id="MEM5422988.1"/>
    </source>
</evidence>
<protein>
    <submittedName>
        <fullName evidence="1">Uncharacterized protein</fullName>
    </submittedName>
</protein>
<dbReference type="RefSeq" id="WP_342947801.1">
    <property type="nucleotide sequence ID" value="NZ_JAYMRV010000005.1"/>
</dbReference>
<dbReference type="EMBL" id="JAYMRV010000005">
    <property type="protein sequence ID" value="MEM5422988.1"/>
    <property type="molecule type" value="Genomic_DNA"/>
</dbReference>
<proteinExistence type="predicted"/>